<proteinExistence type="predicted"/>
<keyword evidence="2" id="KW-0812">Transmembrane</keyword>
<sequence>MAEFSQNRSKRRDGEVLGGAVDFLLANARLVLGVGGAAVLGIATLAVKRLIDRATSPRDEDDTKEDSWQDLSLLKATPRLQSRPPPAALSQLVPPPAPSLSAPGGSVVMVRALTWGR</sequence>
<evidence type="ECO:0000313" key="3">
    <source>
        <dbReference type="Ensembl" id="ENSMMSP00000032996.1"/>
    </source>
</evidence>
<dbReference type="GeneTree" id="ENSGT00390000013127"/>
<dbReference type="PANTHER" id="PTHR16451:SF11">
    <property type="entry name" value="MITOCHONDRIAL DYNAMICS PROTEIN MID49"/>
    <property type="match status" value="1"/>
</dbReference>
<reference evidence="3" key="1">
    <citation type="submission" date="2025-08" db="UniProtKB">
        <authorList>
            <consortium name="Ensembl"/>
        </authorList>
    </citation>
    <scope>IDENTIFICATION</scope>
</reference>
<evidence type="ECO:0000313" key="4">
    <source>
        <dbReference type="Proteomes" id="UP000694544"/>
    </source>
</evidence>
<accession>A0A8C6G302</accession>
<evidence type="ECO:0000256" key="1">
    <source>
        <dbReference type="SAM" id="MobiDB-lite"/>
    </source>
</evidence>
<keyword evidence="2" id="KW-1133">Transmembrane helix</keyword>
<organism evidence="3 4">
    <name type="scientific">Moschus moschiferus</name>
    <name type="common">Siberian musk deer</name>
    <name type="synonym">Moschus sibiricus</name>
    <dbReference type="NCBI Taxonomy" id="68415"/>
    <lineage>
        <taxon>Eukaryota</taxon>
        <taxon>Metazoa</taxon>
        <taxon>Chordata</taxon>
        <taxon>Craniata</taxon>
        <taxon>Vertebrata</taxon>
        <taxon>Euteleostomi</taxon>
        <taxon>Mammalia</taxon>
        <taxon>Eutheria</taxon>
        <taxon>Laurasiatheria</taxon>
        <taxon>Artiodactyla</taxon>
        <taxon>Ruminantia</taxon>
        <taxon>Pecora</taxon>
        <taxon>Moschidae</taxon>
        <taxon>Moschus</taxon>
    </lineage>
</organism>
<feature type="compositionally biased region" description="Pro residues" evidence="1">
    <location>
        <begin position="83"/>
        <end position="98"/>
    </location>
</feature>
<feature type="transmembrane region" description="Helical" evidence="2">
    <location>
        <begin position="30"/>
        <end position="47"/>
    </location>
</feature>
<dbReference type="GO" id="GO:0005741">
    <property type="term" value="C:mitochondrial outer membrane"/>
    <property type="evidence" value="ECO:0007669"/>
    <property type="project" value="InterPro"/>
</dbReference>
<feature type="region of interest" description="Disordered" evidence="1">
    <location>
        <begin position="53"/>
        <end position="101"/>
    </location>
</feature>
<dbReference type="AlphaFoldDB" id="A0A8C6G302"/>
<gene>
    <name evidence="3" type="primary">MIEF2</name>
</gene>
<evidence type="ECO:0000256" key="2">
    <source>
        <dbReference type="SAM" id="Phobius"/>
    </source>
</evidence>
<dbReference type="Proteomes" id="UP000694544">
    <property type="component" value="Unplaced"/>
</dbReference>
<dbReference type="PANTHER" id="PTHR16451">
    <property type="entry name" value="MITOCHONDRIAL DYNAMICS PROTEINS 49/51 FAMILY MEMBER"/>
    <property type="match status" value="1"/>
</dbReference>
<dbReference type="Ensembl" id="ENSMMST00000036214.1">
    <property type="protein sequence ID" value="ENSMMSP00000032996.1"/>
    <property type="gene ID" value="ENSMMSG00000024344.1"/>
</dbReference>
<dbReference type="GO" id="GO:0007005">
    <property type="term" value="P:mitochondrion organization"/>
    <property type="evidence" value="ECO:0007669"/>
    <property type="project" value="InterPro"/>
</dbReference>
<dbReference type="InterPro" id="IPR045909">
    <property type="entry name" value="MID49/MID51"/>
</dbReference>
<name>A0A8C6G302_MOSMO</name>
<reference evidence="3" key="2">
    <citation type="submission" date="2025-09" db="UniProtKB">
        <authorList>
            <consortium name="Ensembl"/>
        </authorList>
    </citation>
    <scope>IDENTIFICATION</scope>
</reference>
<keyword evidence="4" id="KW-1185">Reference proteome</keyword>
<keyword evidence="2" id="KW-0472">Membrane</keyword>
<dbReference type="GO" id="GO:0090141">
    <property type="term" value="P:positive regulation of mitochondrial fission"/>
    <property type="evidence" value="ECO:0007669"/>
    <property type="project" value="TreeGrafter"/>
</dbReference>
<protein>
    <submittedName>
        <fullName evidence="3">Mitochondrial elongation factor 2</fullName>
    </submittedName>
</protein>